<comment type="caution">
    <text evidence="2">The sequence shown here is derived from an EMBL/GenBank/DDBJ whole genome shotgun (WGS) entry which is preliminary data.</text>
</comment>
<dbReference type="EMBL" id="SNVV01000011">
    <property type="protein sequence ID" value="TDN49619.1"/>
    <property type="molecule type" value="Genomic_DNA"/>
</dbReference>
<evidence type="ECO:0000313" key="3">
    <source>
        <dbReference type="Proteomes" id="UP000295129"/>
    </source>
</evidence>
<dbReference type="InterPro" id="IPR049802">
    <property type="entry name" value="RhsC-like_FIX"/>
</dbReference>
<gene>
    <name evidence="2" type="ORF">C7389_11198</name>
</gene>
<keyword evidence="1" id="KW-0472">Membrane</keyword>
<dbReference type="CDD" id="cd20746">
    <property type="entry name" value="FIX_Ntox15_NUC_DUF4112_RhsA-like"/>
    <property type="match status" value="1"/>
</dbReference>
<keyword evidence="3" id="KW-1185">Reference proteome</keyword>
<reference evidence="2 3" key="1">
    <citation type="submission" date="2019-03" db="EMBL/GenBank/DDBJ databases">
        <title>Genomic Encyclopedia of Type Strains, Phase IV (KMG-IV): sequencing the most valuable type-strain genomes for metagenomic binning, comparative biology and taxonomic classification.</title>
        <authorList>
            <person name="Goeker M."/>
        </authorList>
    </citation>
    <scope>NUCLEOTIDE SEQUENCE [LARGE SCALE GENOMIC DNA]</scope>
    <source>
        <strain evidence="2 3">DSM 12121</strain>
    </source>
</reference>
<name>A0A4R6DY54_9RHOO</name>
<keyword evidence="1" id="KW-0812">Transmembrane</keyword>
<dbReference type="RefSeq" id="WP_133592411.1">
    <property type="nucleotide sequence ID" value="NZ_SNVV01000011.1"/>
</dbReference>
<evidence type="ECO:0000313" key="2">
    <source>
        <dbReference type="EMBL" id="TDN49619.1"/>
    </source>
</evidence>
<keyword evidence="1" id="KW-1133">Transmembrane helix</keyword>
<proteinExistence type="predicted"/>
<evidence type="ECO:0000256" key="1">
    <source>
        <dbReference type="SAM" id="Phobius"/>
    </source>
</evidence>
<dbReference type="OrthoDB" id="7324255at2"/>
<sequence length="487" mass="54932">MWEELENALAWYAAAPARWLGSARQDLGAAAEWLWIVLQGDFAEEQSTAQVVTGTVISMIPIADQLCDVRDLVANCRKINADSSNHWAWIALVLTLIGLFPVLGSLAKGCCKILFAYGRKFAVRSGAALKVEGFWDASRPFVEAGIGKLNQHLQTPVVRSSLRALNILNPYQWLAGKLREVIAQLKVAELTRVFDELIDTLRQLLDLVRRWGSAAMASRAGQLLESVLNVRRMANQKLEGLLGPVRDWLERLARRLDIEADMNYRAQVNARNHHGTPRLQAEDDALEFERNKPEWVDKTGKLIHREMAKTPSKPGWPDISGTAPKPLENAFKTFKKASPVTLQPGERLYRVVAPNSFDNSICWMREAEFLALSGRDDWRRRFAVWRYWNRNGEYVVYTVPPGKGLNAWEGPAASQKLEEASPYVLEGGALQIVLDPRQLQPEHLSRRRPTQWGYSDFPGESDEFLGLPKLTNHIDGRNLPPDSKLDL</sequence>
<dbReference type="AlphaFoldDB" id="A0A4R6DY54"/>
<organism evidence="2 3">
    <name type="scientific">Azoarcus indigens</name>
    <dbReference type="NCBI Taxonomy" id="29545"/>
    <lineage>
        <taxon>Bacteria</taxon>
        <taxon>Pseudomonadati</taxon>
        <taxon>Pseudomonadota</taxon>
        <taxon>Betaproteobacteria</taxon>
        <taxon>Rhodocyclales</taxon>
        <taxon>Zoogloeaceae</taxon>
        <taxon>Azoarcus</taxon>
    </lineage>
</organism>
<feature type="transmembrane region" description="Helical" evidence="1">
    <location>
        <begin position="87"/>
        <end position="107"/>
    </location>
</feature>
<accession>A0A4R6DY54</accession>
<dbReference type="Proteomes" id="UP000295129">
    <property type="component" value="Unassembled WGS sequence"/>
</dbReference>
<protein>
    <submittedName>
        <fullName evidence="2">Uncharacterized protein</fullName>
    </submittedName>
</protein>